<dbReference type="Pfam" id="PF00012">
    <property type="entry name" value="HSP70"/>
    <property type="match status" value="1"/>
</dbReference>
<dbReference type="PANTHER" id="PTHR14187:SF82">
    <property type="entry name" value="FAMILY CHAPERONE, PUTATIVE (AFU_ORTHOLOGUE AFUA_7G08575)-RELATED"/>
    <property type="match status" value="1"/>
</dbReference>
<sequence>MSSDMDGHPPSGRTLVVGIDFGTTYSGVAYGVTENPDRTIPCQTWSSSKTDGTVTGGVKVPTTIRYLQQRGEFEWGFQIPEDNVHPDDIMRWFKLGLQPPKNRPDEIRNLLARHDSDRLVKDYLSGLGENILHFLRTSSRLGENDVEMFIRESAIQVVLTVPAVWEEVAKRKTLQAFENARGLGGLGSVTLVSEPEAAATYALHNMIQESSLEVGQSFIVLDAGGGTVDVITYTITALHPVLQVREAAAGAGDFCGAAFVDKAFTDHLQATLGNEEGFDNELLGRALPVHGLANNQEIGIRSGRLTLRAFDVHAMFEPYILKTIRLVKDQIKHYGVELSVAYDREQHLGLENKRHWDGMDGCWRVDAMHWFIRRGDRVAESKPYYHHLSQASKVSHGRPGTIDLTIYSDSKSDEAPVARNGNVEVLSHLRANFRSIPTDQLPVVRGKDGLDYYVLSCDIEVTYRSASTEYTLIHDNHRYDTVTEEYV</sequence>
<evidence type="ECO:0000256" key="1">
    <source>
        <dbReference type="ARBA" id="ARBA00022741"/>
    </source>
</evidence>
<accession>A0ABR1V4M3</accession>
<organism evidence="3 4">
    <name type="scientific">Apiospora hydei</name>
    <dbReference type="NCBI Taxonomy" id="1337664"/>
    <lineage>
        <taxon>Eukaryota</taxon>
        <taxon>Fungi</taxon>
        <taxon>Dikarya</taxon>
        <taxon>Ascomycota</taxon>
        <taxon>Pezizomycotina</taxon>
        <taxon>Sordariomycetes</taxon>
        <taxon>Xylariomycetidae</taxon>
        <taxon>Amphisphaeriales</taxon>
        <taxon>Apiosporaceae</taxon>
        <taxon>Apiospora</taxon>
    </lineage>
</organism>
<dbReference type="Gene3D" id="3.30.420.40">
    <property type="match status" value="1"/>
</dbReference>
<comment type="caution">
    <text evidence="3">The sequence shown here is derived from an EMBL/GenBank/DDBJ whole genome shotgun (WGS) entry which is preliminary data.</text>
</comment>
<evidence type="ECO:0000313" key="4">
    <source>
        <dbReference type="Proteomes" id="UP001433268"/>
    </source>
</evidence>
<dbReference type="EMBL" id="JAQQWN010000009">
    <property type="protein sequence ID" value="KAK8066144.1"/>
    <property type="molecule type" value="Genomic_DNA"/>
</dbReference>
<dbReference type="CDD" id="cd10170">
    <property type="entry name" value="ASKHA_NBD_HSP70"/>
    <property type="match status" value="1"/>
</dbReference>
<dbReference type="SUPFAM" id="SSF53067">
    <property type="entry name" value="Actin-like ATPase domain"/>
    <property type="match status" value="2"/>
</dbReference>
<protein>
    <submittedName>
        <fullName evidence="3">Uncharacterized protein</fullName>
    </submittedName>
</protein>
<dbReference type="RefSeq" id="XP_066662897.1">
    <property type="nucleotide sequence ID" value="XM_066817205.1"/>
</dbReference>
<keyword evidence="1" id="KW-0547">Nucleotide-binding</keyword>
<evidence type="ECO:0000313" key="3">
    <source>
        <dbReference type="EMBL" id="KAK8066144.1"/>
    </source>
</evidence>
<dbReference type="InterPro" id="IPR043129">
    <property type="entry name" value="ATPase_NBD"/>
</dbReference>
<name>A0ABR1V4M3_9PEZI</name>
<dbReference type="PANTHER" id="PTHR14187">
    <property type="entry name" value="ALPHA KINASE/ELONGATION FACTOR 2 KINASE"/>
    <property type="match status" value="1"/>
</dbReference>
<gene>
    <name evidence="3" type="ORF">PG997_012891</name>
</gene>
<proteinExistence type="predicted"/>
<reference evidence="3 4" key="1">
    <citation type="submission" date="2023-01" db="EMBL/GenBank/DDBJ databases">
        <title>Analysis of 21 Apiospora genomes using comparative genomics revels a genus with tremendous synthesis potential of carbohydrate active enzymes and secondary metabolites.</title>
        <authorList>
            <person name="Sorensen T."/>
        </authorList>
    </citation>
    <scope>NUCLEOTIDE SEQUENCE [LARGE SCALE GENOMIC DNA]</scope>
    <source>
        <strain evidence="3 4">CBS 114990</strain>
    </source>
</reference>
<keyword evidence="2" id="KW-0067">ATP-binding</keyword>
<dbReference type="Proteomes" id="UP001433268">
    <property type="component" value="Unassembled WGS sequence"/>
</dbReference>
<dbReference type="InterPro" id="IPR013126">
    <property type="entry name" value="Hsp_70_fam"/>
</dbReference>
<evidence type="ECO:0000256" key="2">
    <source>
        <dbReference type="ARBA" id="ARBA00022840"/>
    </source>
</evidence>
<keyword evidence="4" id="KW-1185">Reference proteome</keyword>
<dbReference type="PRINTS" id="PR00301">
    <property type="entry name" value="HEATSHOCK70"/>
</dbReference>
<dbReference type="GeneID" id="92050265"/>